<dbReference type="eggNOG" id="ENOG502Z8PS">
    <property type="taxonomic scope" value="Bacteria"/>
</dbReference>
<dbReference type="GO" id="GO:1901135">
    <property type="term" value="P:carbohydrate derivative metabolic process"/>
    <property type="evidence" value="ECO:0007669"/>
    <property type="project" value="InterPro"/>
</dbReference>
<accession>A0A1H6RWA7</accession>
<name>A0A1H6RWA7_9FIRM</name>
<gene>
    <name evidence="1" type="ORF">SAMN04487834_10112</name>
</gene>
<sequence>MTNVNQNLLLSRILTYLDGTLFNDSYYKIGNFIVAHYLEIENMDEAAFLEQGPFKRLELQQFMGAFGFDDYEEFKLKLYNDYQIRLNQIRVRLIDVKPIQFLRKLDMTVSEDEMAAIVSDICSAFYHAKRIFIFGALYPISLAIELQTDMITFGKPFYQFHHYNPIELNEDDVAIIVSGTGRAYNHMKQYMVDLHVERAKSLLLTQNKKFLNEPLSEKERVLVLPGKFDSVDFNYQLMAIYDLIRLQYFQQYYL</sequence>
<dbReference type="RefSeq" id="WP_033163619.1">
    <property type="nucleotide sequence ID" value="NZ_CACVTN010000075.1"/>
</dbReference>
<dbReference type="OrthoDB" id="6590756at2"/>
<dbReference type="Gene3D" id="3.40.50.10490">
    <property type="entry name" value="Glucose-6-phosphate isomerase like protein, domain 1"/>
    <property type="match status" value="1"/>
</dbReference>
<protein>
    <submittedName>
        <fullName evidence="1">DNA-binding transcriptional regulator, MurR/RpiR family, contains HTH and SIS domains</fullName>
    </submittedName>
</protein>
<evidence type="ECO:0000313" key="2">
    <source>
        <dbReference type="Proteomes" id="UP000183028"/>
    </source>
</evidence>
<dbReference type="AlphaFoldDB" id="A0A1H6RWA7"/>
<evidence type="ECO:0000313" key="1">
    <source>
        <dbReference type="EMBL" id="SEI58716.1"/>
    </source>
</evidence>
<proteinExistence type="predicted"/>
<dbReference type="GeneID" id="54121007"/>
<dbReference type="EMBL" id="FNYK01000011">
    <property type="protein sequence ID" value="SEI58716.1"/>
    <property type="molecule type" value="Genomic_DNA"/>
</dbReference>
<organism evidence="1 2">
    <name type="scientific">Sharpea azabuensis</name>
    <dbReference type="NCBI Taxonomy" id="322505"/>
    <lineage>
        <taxon>Bacteria</taxon>
        <taxon>Bacillati</taxon>
        <taxon>Bacillota</taxon>
        <taxon>Erysipelotrichia</taxon>
        <taxon>Erysipelotrichales</taxon>
        <taxon>Coprobacillaceae</taxon>
        <taxon>Sharpea</taxon>
    </lineage>
</organism>
<dbReference type="Proteomes" id="UP000183028">
    <property type="component" value="Unassembled WGS sequence"/>
</dbReference>
<keyword evidence="2" id="KW-1185">Reference proteome</keyword>
<dbReference type="STRING" id="322505.SAMN04487836_15012"/>
<reference evidence="2" key="1">
    <citation type="submission" date="2016-10" db="EMBL/GenBank/DDBJ databases">
        <authorList>
            <person name="Varghese N."/>
        </authorList>
    </citation>
    <scope>NUCLEOTIDE SEQUENCE [LARGE SCALE GENOMIC DNA]</scope>
    <source>
        <strain evidence="2">DSM 20406</strain>
    </source>
</reference>
<dbReference type="InterPro" id="IPR046348">
    <property type="entry name" value="SIS_dom_sf"/>
</dbReference>
<keyword evidence="1" id="KW-0238">DNA-binding</keyword>
<dbReference type="GO" id="GO:0097367">
    <property type="term" value="F:carbohydrate derivative binding"/>
    <property type="evidence" value="ECO:0007669"/>
    <property type="project" value="InterPro"/>
</dbReference>
<dbReference type="GO" id="GO:0003677">
    <property type="term" value="F:DNA binding"/>
    <property type="evidence" value="ECO:0007669"/>
    <property type="project" value="UniProtKB-KW"/>
</dbReference>
<dbReference type="SUPFAM" id="SSF53697">
    <property type="entry name" value="SIS domain"/>
    <property type="match status" value="1"/>
</dbReference>